<evidence type="ECO:0000256" key="2">
    <source>
        <dbReference type="SAM" id="Phobius"/>
    </source>
</evidence>
<comment type="caution">
    <text evidence="4">The sequence shown here is derived from an EMBL/GenBank/DDBJ whole genome shotgun (WGS) entry which is preliminary data.</text>
</comment>
<dbReference type="PANTHER" id="PTHR45725">
    <property type="entry name" value="FORMIN HOMOLOGY 2 FAMILY MEMBER"/>
    <property type="match status" value="1"/>
</dbReference>
<dbReference type="InterPro" id="IPR057746">
    <property type="entry name" value="CpnT-like_N"/>
</dbReference>
<feature type="transmembrane region" description="Helical" evidence="2">
    <location>
        <begin position="197"/>
        <end position="214"/>
    </location>
</feature>
<feature type="region of interest" description="Disordered" evidence="1">
    <location>
        <begin position="2510"/>
        <end position="2533"/>
    </location>
</feature>
<dbReference type="InterPro" id="IPR051425">
    <property type="entry name" value="Formin_Homology"/>
</dbReference>
<evidence type="ECO:0000313" key="4">
    <source>
        <dbReference type="EMBL" id="GIF96935.1"/>
    </source>
</evidence>
<feature type="compositionally biased region" description="Low complexity" evidence="1">
    <location>
        <begin position="461"/>
        <end position="485"/>
    </location>
</feature>
<dbReference type="Proteomes" id="UP000659904">
    <property type="component" value="Unassembled WGS sequence"/>
</dbReference>
<dbReference type="Pfam" id="PF25547">
    <property type="entry name" value="WXG100_2"/>
    <property type="match status" value="1"/>
</dbReference>
<protein>
    <recommendedName>
        <fullName evidence="3">Outer membrane channel protein CpnT-like N-terminal domain-containing protein</fullName>
    </recommendedName>
</protein>
<feature type="compositionally biased region" description="Polar residues" evidence="1">
    <location>
        <begin position="1027"/>
        <end position="1036"/>
    </location>
</feature>
<feature type="region of interest" description="Disordered" evidence="1">
    <location>
        <begin position="2057"/>
        <end position="2086"/>
    </location>
</feature>
<dbReference type="RefSeq" id="WP_203831770.1">
    <property type="nucleotide sequence ID" value="NZ_BONH01000007.1"/>
</dbReference>
<feature type="compositionally biased region" description="Polar residues" evidence="1">
    <location>
        <begin position="434"/>
        <end position="454"/>
    </location>
</feature>
<feature type="compositionally biased region" description="Polar residues" evidence="1">
    <location>
        <begin position="1043"/>
        <end position="1056"/>
    </location>
</feature>
<keyword evidence="2" id="KW-1133">Transmembrane helix</keyword>
<gene>
    <name evidence="4" type="ORF">Cci01nite_20290</name>
</gene>
<accession>A0A8J3P018</accession>
<feature type="region of interest" description="Disordered" evidence="1">
    <location>
        <begin position="402"/>
        <end position="537"/>
    </location>
</feature>
<feature type="transmembrane region" description="Helical" evidence="2">
    <location>
        <begin position="164"/>
        <end position="185"/>
    </location>
</feature>
<feature type="compositionally biased region" description="Basic and acidic residues" evidence="1">
    <location>
        <begin position="3139"/>
        <end position="3149"/>
    </location>
</feature>
<evidence type="ECO:0000313" key="5">
    <source>
        <dbReference type="Proteomes" id="UP000659904"/>
    </source>
</evidence>
<reference evidence="4 5" key="1">
    <citation type="submission" date="2021-01" db="EMBL/GenBank/DDBJ databases">
        <title>Whole genome shotgun sequence of Catellatospora citrea NBRC 14495.</title>
        <authorList>
            <person name="Komaki H."/>
            <person name="Tamura T."/>
        </authorList>
    </citation>
    <scope>NUCLEOTIDE SEQUENCE [LARGE SCALE GENOMIC DNA]</scope>
    <source>
        <strain evidence="4 5">NBRC 14495</strain>
    </source>
</reference>
<feature type="region of interest" description="Disordered" evidence="1">
    <location>
        <begin position="1015"/>
        <end position="1056"/>
    </location>
</feature>
<evidence type="ECO:0000259" key="3">
    <source>
        <dbReference type="Pfam" id="PF25547"/>
    </source>
</evidence>
<evidence type="ECO:0000256" key="1">
    <source>
        <dbReference type="SAM" id="MobiDB-lite"/>
    </source>
</evidence>
<feature type="compositionally biased region" description="Low complexity" evidence="1">
    <location>
        <begin position="494"/>
        <end position="529"/>
    </location>
</feature>
<proteinExistence type="predicted"/>
<feature type="region of interest" description="Disordered" evidence="1">
    <location>
        <begin position="835"/>
        <end position="868"/>
    </location>
</feature>
<sequence>MGMHVPEWVSRFFLVVTGESWPQADEDQLWAMADAWAAFETNMAAVETEIAELSRVLQSGDWEGDAATAVRGRLAELADSGSLRKLVEAAGKLSRFADDAGTNVEYTKASIIGQLLILTVQIIMLLPWVSFPPTSAWASGWISSLITFGRYMSATFFRRLITSILFGIVLQVGLDVAIQFTQLFITGTRDKWDGKRTGGAALAGAVGGVLGPILSTGFGRIFGQKFVTSIVGFAGIGALHEWSTEALADLILTGRREQNDNEWASASAGAVEGVLDWIGHRGGRNSAGAGLDSGVGDLDIPGLDGNPFDFDPGPDRFDGPAVADGDFTFTGIFPDPKTFIGNITFTGTLNPPGAPPQKSTFTGSGAFQGNFDGAFDRSRLGTRNDMIVGEVTGSGSLTGDFHLSGSFTPVPGAGAVSEHTPPPARPGPAAQAPTSATRPGSAPTSPLASGITVNSPPTPSLTPASTPSQASPTSGGTPSQASPTPAGTPPTPPGAATDTTPPGHAPAVFAEPDTSTADTDTTPPAHAPAVFAEPGTSTSATAISDDVAQHAEAPGRDVVPQPAAPGGSPTTGDAKPGGGDRMVVVRDRPVPSAGWHTVPGGFAHPAARVLVTTDGRWQTLPPSTPVTGRPGASLTRADLFGLYFATADHNVLHVPLRADQVTTADTVAASTTTTPATDAMTARDSTPVPDTVVDQTPLTAQTAAALAALAVTDDGKVLFPGPYGGADVAAARWVPTGPGSTRVIVHAQHGLVRVGNSELTPQQFAQVLSALPPGTLRGTIELISCNTTPTAGTLAGALAVALDRPVVGATTPVWTAVGPGAPSWARAIAATVDPSGRLRPRLNPDGTPDGRFVRHTPDGAGGLRTENLGATLDPATADAVDVTDDAALAPRQSSPPPAEAISWHQWVVPAGTFGPPRNTPALLREPGIIGGQNVPIHDVVDANGALRAHLTAQLTALAPRGWNQQQLTDAVNAQLPDTELTERGRSLFDGSGLRITLGRGRDAIEVRLTAVAGAQSRAAPLRGSDASAAQVSSGTSPDRRTPQRTAVDNTRSESSAGSLTAALGYSAVGVSDVPIPAVRAVPLGSVSVQGTSTTVLSQSAQTRLRTNEEITLPAAGTAATQAQAWQTTATVTVEITRRGHGTQTLPGGHLEVTVSALNAMTALPAVPAPGNQQPQSPQRGWQLPPNAVLETTSVPGDLFGSLVDHGQIPPGFRKPGSDHRAALADLTDAQTLGLNRHGLIVPPGHVAGAATPATTGLTTDKITSRRGEDTPAWQRPFTATQRGFTTLTAVAGTPVLMFNPLTLPGRAESAIRAGASGSSSTSHDTTVRLQGTAGVGVSFGEDTADPLHFGTFAASGILGVERGSGSSSSTEFSTQIEAKSKVTGDMLLYRVPLTVYAHDHVGHDASPARQIGTGPVHVYLWVTPLDAHRLGYPGAPAPTPVPAQATAPASPLPPVVGNWQPMALPDVRDIRTTADNGTRLWDRVLATVNAVDPDLLPRQGGTADRTRLRNLQALQNAVTQSHLRGNWRTLLESGIRVSLERPSDIVHDTMRASQHVSIVISAALTSPLTADNALIPGTQIEETTRAGQAHTDGRSVSLGARAGAQAQAGMSTGRASTAASKVRAFFIRFGAVMSWRHQRSLSGGTAPATGHLTKVDRSLRAHSADLAFSVRAEYADRPRTLNAVANPVPGRFHQVTVPGPALTVADGFRVGLPEFDQVHPLVPAGGPPRVEIVDTAAAPPPGTVSIQGPHQFLDAHVAGDALFTAADIALGEAITREQPGPGPRTARGRVGRLWSGWRSTAGVRSTSGQTYTYESTAVTEPGSPAELAVRNRLTPDAIRSALDVYERGGGPATVLRGGTFTDMVGDLTMTVQLANPRRALTANTGYSIYDSAELTDKSESGRRKESGWDVTAAVQMNSEAAPTSTTDPRGVHRVTAMPQVGYSSRTGERNETENVHGIARREVVENEVSTAMLADLVVTFTGGLSAKNVIASSHTPDVTVRVTAPDSLLFLVTEAEAARLVAVANQQPAPAAPAAAPAATRMPPFLRRMLGLGVVHRAVPPHDPVPPPPNAPPGTPPQPSLRDRFADSLPQDVPARIRERAADVAADLITLQRLKPTIDGLYDAGVSDTFTIDGVLYRDEVKVVVQAAASNHRPAAEQVPGALRASLFSSAATGTRWQRFRQRVTGLSVPAFYGGGSRLTTGEGSSTGLQSLPLGLTAAVNKVRHWSRLKAASRNTSGYVEKSGPLTGVDTDHAYTVTVTRQRVSTKLGVATIAVGAATHLLAGVRRQVWPGTPVVQHNAVTVAVPVTSTDRPPELAGRLGTIGQATPGQDTAPALTHTPGGDGTTPAWALPPGTSYSLEGVVAGAALRDAVTRAFTPAGGRTPRLLTDYVTDLVLDRITGGETMLPRVRTMLDGELRSGDLFDDSGLVVQLGGFRVTARLHGRPLLLSTSTTVEQEAQHEVGEIERESGSSGLDVNAGAAGVRGGAVIGGQPDTDAARRAFDWQPNEVLGDIAPGSGGRDSASSGDGLSGGTKIKQKNRSWVYGVDLALYVEPDQIDGHLPVVEGRLPVTPASVVVDWGAQLRLWAGDVEAMGMFGWRERLGDPADLTGVAVDPGTHLAVVNGQLHLAPGAGAPVGDITALPSDSDAVLVVDAGVTDAQAATFVNALPAPSRPPAIRADAHTPAQAATLATATGVPVVVANGARALAPNQGVTVPAGVDRARDPGWPALVEEIRHTPHHNGPVTTAPTSVRPVDAWMRPGHGFTPVPGNPTVFALAAHPGVLVEATASGLWIRPAAGPGAADTRTAHDAPAVPAGPVLRVQADNQPLHDAADHVLAHLHRDLARQAMVHRPNPPAGADQLVPAAAWTDRDHLDTRHQAAADIDRPDPVGGRTPRQLVTDAATTATAVRDWLTPPAPAQPTPRDVADTAIAAYAAEMRRRRQDWDTAFAALAPEATPAQLQAVRDAAARLDPDQPANATLRGLRDTAQVAVDDLATLRDQARAHSQTLAGHQGAVAGIQRQLATYQQAATAAVGSVTAAVNAGRPPGTPPAQRAADLITEAGNAQAEADGFVATAADLAAQRRAADAAALGHGNAHTATAAAMAGVAPVDAAALLSAHHGLLDVADPASRDAYRRTQENLESATTRRDGLNGAQSEQRDTVNQAAAAWAAQVTAFTTAAPGHDTARTEVGTTLDGLRDRIRDYDAANLGSSRLTTAGTNTAGLNRAADQLADRLTEVDTARQQLHDALTAADLDVDAVTSALAAVTGARRHVETAAAALTTAVRNVPPWTGQGPGSIAQRNQAVLALSRAADTLDRQARALVDGQPAPALSTTLGTLDRARRTLAEITRRLGEAQRDFLAADERHRGDRRRAALAAWQRALTDLNLLLAPLAR</sequence>
<name>A0A8J3P018_9ACTN</name>
<feature type="region of interest" description="Disordered" evidence="1">
    <location>
        <begin position="3139"/>
        <end position="3158"/>
    </location>
</feature>
<feature type="compositionally biased region" description="Pro residues" evidence="1">
    <location>
        <begin position="2061"/>
        <end position="2079"/>
    </location>
</feature>
<keyword evidence="2" id="KW-0472">Membrane</keyword>
<keyword evidence="5" id="KW-1185">Reference proteome</keyword>
<feature type="transmembrane region" description="Helical" evidence="2">
    <location>
        <begin position="111"/>
        <end position="129"/>
    </location>
</feature>
<organism evidence="4 5">
    <name type="scientific">Catellatospora citrea</name>
    <dbReference type="NCBI Taxonomy" id="53366"/>
    <lineage>
        <taxon>Bacteria</taxon>
        <taxon>Bacillati</taxon>
        <taxon>Actinomycetota</taxon>
        <taxon>Actinomycetes</taxon>
        <taxon>Micromonosporales</taxon>
        <taxon>Micromonosporaceae</taxon>
        <taxon>Catellatospora</taxon>
    </lineage>
</organism>
<feature type="region of interest" description="Disordered" evidence="1">
    <location>
        <begin position="550"/>
        <end position="580"/>
    </location>
</feature>
<dbReference type="EMBL" id="BONH01000007">
    <property type="protein sequence ID" value="GIF96935.1"/>
    <property type="molecule type" value="Genomic_DNA"/>
</dbReference>
<feature type="domain" description="Outer membrane channel protein CpnT-like N-terminal" evidence="3">
    <location>
        <begin position="11"/>
        <end position="128"/>
    </location>
</feature>
<keyword evidence="2" id="KW-0812">Transmembrane</keyword>